<proteinExistence type="predicted"/>
<dbReference type="PANTHER" id="PTHR40465:SF1">
    <property type="entry name" value="DUF6534 DOMAIN-CONTAINING PROTEIN"/>
    <property type="match status" value="1"/>
</dbReference>
<organism evidence="2 3">
    <name type="scientific">Mycena albidolilacea</name>
    <dbReference type="NCBI Taxonomy" id="1033008"/>
    <lineage>
        <taxon>Eukaryota</taxon>
        <taxon>Fungi</taxon>
        <taxon>Dikarya</taxon>
        <taxon>Basidiomycota</taxon>
        <taxon>Agaricomycotina</taxon>
        <taxon>Agaricomycetes</taxon>
        <taxon>Agaricomycetidae</taxon>
        <taxon>Agaricales</taxon>
        <taxon>Marasmiineae</taxon>
        <taxon>Mycenaceae</taxon>
        <taxon>Mycena</taxon>
    </lineage>
</organism>
<reference evidence="2" key="1">
    <citation type="submission" date="2023-03" db="EMBL/GenBank/DDBJ databases">
        <title>Massive genome expansion in bonnet fungi (Mycena s.s.) driven by repeated elements and novel gene families across ecological guilds.</title>
        <authorList>
            <consortium name="Lawrence Berkeley National Laboratory"/>
            <person name="Harder C.B."/>
            <person name="Miyauchi S."/>
            <person name="Viragh M."/>
            <person name="Kuo A."/>
            <person name="Thoen E."/>
            <person name="Andreopoulos B."/>
            <person name="Lu D."/>
            <person name="Skrede I."/>
            <person name="Drula E."/>
            <person name="Henrissat B."/>
            <person name="Morin E."/>
            <person name="Kohler A."/>
            <person name="Barry K."/>
            <person name="LaButti K."/>
            <person name="Morin E."/>
            <person name="Salamov A."/>
            <person name="Lipzen A."/>
            <person name="Mereny Z."/>
            <person name="Hegedus B."/>
            <person name="Baldrian P."/>
            <person name="Stursova M."/>
            <person name="Weitz H."/>
            <person name="Taylor A."/>
            <person name="Grigoriev I.V."/>
            <person name="Nagy L.G."/>
            <person name="Martin F."/>
            <person name="Kauserud H."/>
        </authorList>
    </citation>
    <scope>NUCLEOTIDE SEQUENCE</scope>
    <source>
        <strain evidence="2">CBHHK002</strain>
    </source>
</reference>
<feature type="transmembrane region" description="Helical" evidence="1">
    <location>
        <begin position="50"/>
        <end position="74"/>
    </location>
</feature>
<accession>A0AAD6ZE30</accession>
<feature type="transmembrane region" description="Helical" evidence="1">
    <location>
        <begin position="94"/>
        <end position="113"/>
    </location>
</feature>
<gene>
    <name evidence="2" type="ORF">DFH08DRAFT_715080</name>
</gene>
<protein>
    <submittedName>
        <fullName evidence="2">Uncharacterized protein</fullName>
    </submittedName>
</protein>
<keyword evidence="3" id="KW-1185">Reference proteome</keyword>
<comment type="caution">
    <text evidence="2">The sequence shown here is derived from an EMBL/GenBank/DDBJ whole genome shotgun (WGS) entry which is preliminary data.</text>
</comment>
<keyword evidence="1" id="KW-0472">Membrane</keyword>
<name>A0AAD6ZE30_9AGAR</name>
<keyword evidence="1" id="KW-0812">Transmembrane</keyword>
<feature type="transmembrane region" description="Helical" evidence="1">
    <location>
        <begin position="161"/>
        <end position="187"/>
    </location>
</feature>
<dbReference type="AlphaFoldDB" id="A0AAD6ZE30"/>
<evidence type="ECO:0000256" key="1">
    <source>
        <dbReference type="SAM" id="Phobius"/>
    </source>
</evidence>
<dbReference type="PANTHER" id="PTHR40465">
    <property type="entry name" value="CHROMOSOME 1, WHOLE GENOME SHOTGUN SEQUENCE"/>
    <property type="match status" value="1"/>
</dbReference>
<evidence type="ECO:0000313" key="3">
    <source>
        <dbReference type="Proteomes" id="UP001218218"/>
    </source>
</evidence>
<dbReference type="EMBL" id="JARIHO010000059">
    <property type="protein sequence ID" value="KAJ7318238.1"/>
    <property type="molecule type" value="Genomic_DNA"/>
</dbReference>
<feature type="transmembrane region" description="Helical" evidence="1">
    <location>
        <begin position="15"/>
        <end position="38"/>
    </location>
</feature>
<keyword evidence="1" id="KW-1133">Transmembrane helix</keyword>
<sequence length="266" mass="29520">MDSVVPSDLAASLGALQIGVFVSHVLFGVTTTQTYIYYSRFPEDSQKIKVLVLYSFIKRVCEFAHAICIGHAIYTYTISNYGHPERIAGALPKPLLAAAFLTAVIATLVQGFFTIRVYALSKRLYVALIVSAVIFVRLLGTIAIVAIGMRMTLLKSFERQWGWIFTVSWSISSASDLTITAILVAFLRKQRLGVCKRTTALVDKIITWTIGLPMNCSGHVIFSDESCCRDGVNNQVGFPSLPFPQLCLVSYLQHLEHSRISLCMFH</sequence>
<dbReference type="Proteomes" id="UP001218218">
    <property type="component" value="Unassembled WGS sequence"/>
</dbReference>
<evidence type="ECO:0000313" key="2">
    <source>
        <dbReference type="EMBL" id="KAJ7318238.1"/>
    </source>
</evidence>
<feature type="transmembrane region" description="Helical" evidence="1">
    <location>
        <begin position="125"/>
        <end position="149"/>
    </location>
</feature>